<evidence type="ECO:0000256" key="4">
    <source>
        <dbReference type="ARBA" id="ARBA00022692"/>
    </source>
</evidence>
<feature type="transmembrane region" description="Helical" evidence="8">
    <location>
        <begin position="384"/>
        <end position="403"/>
    </location>
</feature>
<sequence>MTPTLTHRLQHIWTSPHNAPTAPDTPQRTRIDALATIALWPIAILTIVHRVFFLAANGSITDDYTTVYQALRRHIDGIDVYSETYYYVDPHYLYNPGATLLLSPLAYFDNITVARMIFIIVNALAIIAGLALLTRLFHYSLKSAIFPVALTIAFLTEAVQSTLIFANINGILFLALTCYIWALHRKKSITAVIIIGLAILIKPIFLPLLFLPFIRGQISTIILGIGVPAAFNLLGWFLVPGANNYIHRTIPYLKEVRNYANASMRGFSTYFSIPSIVETGLFILFALTIIVGIIFLLRIRNADPLVWMITTTSLLLTGVFFLSALGQMYYSILLFPLLFTVLRSRSVMHSAAGWLGAFFSLTPFDFTLVNYPNLGRWLNVFQATTGWAILIIAISATAILWWWEDKAHRGNKNRSTQG</sequence>
<comment type="subcellular location">
    <subcellularLocation>
        <location evidence="1">Cell membrane</location>
        <topology evidence="1">Multi-pass membrane protein</topology>
    </subcellularLocation>
</comment>
<feature type="transmembrane region" description="Helical" evidence="8">
    <location>
        <begin position="37"/>
        <end position="56"/>
    </location>
</feature>
<keyword evidence="9" id="KW-0328">Glycosyltransferase</keyword>
<evidence type="ECO:0000313" key="10">
    <source>
        <dbReference type="Proteomes" id="UP001183619"/>
    </source>
</evidence>
<dbReference type="EMBL" id="JAVDYF010000001">
    <property type="protein sequence ID" value="MDR7355830.1"/>
    <property type="molecule type" value="Genomic_DNA"/>
</dbReference>
<evidence type="ECO:0000256" key="3">
    <source>
        <dbReference type="ARBA" id="ARBA00022679"/>
    </source>
</evidence>
<keyword evidence="6 8" id="KW-0472">Membrane</keyword>
<dbReference type="RefSeq" id="WP_277105033.1">
    <property type="nucleotide sequence ID" value="NZ_BAAAJS010000022.1"/>
</dbReference>
<evidence type="ECO:0000256" key="6">
    <source>
        <dbReference type="ARBA" id="ARBA00023136"/>
    </source>
</evidence>
<proteinExistence type="inferred from homology"/>
<feature type="transmembrane region" description="Helical" evidence="8">
    <location>
        <begin position="139"/>
        <end position="156"/>
    </location>
</feature>
<evidence type="ECO:0000256" key="8">
    <source>
        <dbReference type="SAM" id="Phobius"/>
    </source>
</evidence>
<comment type="similarity">
    <text evidence="7">Belongs to the glycosyltransferase 87 family.</text>
</comment>
<feature type="transmembrane region" description="Helical" evidence="8">
    <location>
        <begin position="189"/>
        <end position="214"/>
    </location>
</feature>
<evidence type="ECO:0000256" key="1">
    <source>
        <dbReference type="ARBA" id="ARBA00004651"/>
    </source>
</evidence>
<feature type="transmembrane region" description="Helical" evidence="8">
    <location>
        <begin position="305"/>
        <end position="325"/>
    </location>
</feature>
<name>A0ABU2BB52_9CORY</name>
<accession>A0ABU2BB52</accession>
<dbReference type="Pfam" id="PF09594">
    <property type="entry name" value="GT87"/>
    <property type="match status" value="1"/>
</dbReference>
<dbReference type="InterPro" id="IPR018584">
    <property type="entry name" value="GT87"/>
</dbReference>
<keyword evidence="2" id="KW-1003">Cell membrane</keyword>
<feature type="transmembrane region" description="Helical" evidence="8">
    <location>
        <begin position="162"/>
        <end position="182"/>
    </location>
</feature>
<organism evidence="9 10">
    <name type="scientific">Corynebacterium felinum</name>
    <dbReference type="NCBI Taxonomy" id="131318"/>
    <lineage>
        <taxon>Bacteria</taxon>
        <taxon>Bacillati</taxon>
        <taxon>Actinomycetota</taxon>
        <taxon>Actinomycetes</taxon>
        <taxon>Mycobacteriales</taxon>
        <taxon>Corynebacteriaceae</taxon>
        <taxon>Corynebacterium</taxon>
    </lineage>
</organism>
<gene>
    <name evidence="9" type="ORF">J2S37_002368</name>
</gene>
<evidence type="ECO:0000256" key="2">
    <source>
        <dbReference type="ARBA" id="ARBA00022475"/>
    </source>
</evidence>
<dbReference type="Proteomes" id="UP001183619">
    <property type="component" value="Unassembled WGS sequence"/>
</dbReference>
<evidence type="ECO:0000256" key="5">
    <source>
        <dbReference type="ARBA" id="ARBA00022989"/>
    </source>
</evidence>
<keyword evidence="4 8" id="KW-0812">Transmembrane</keyword>
<comment type="caution">
    <text evidence="9">The sequence shown here is derived from an EMBL/GenBank/DDBJ whole genome shotgun (WGS) entry which is preliminary data.</text>
</comment>
<feature type="transmembrane region" description="Helical" evidence="8">
    <location>
        <begin position="281"/>
        <end position="299"/>
    </location>
</feature>
<evidence type="ECO:0000313" key="9">
    <source>
        <dbReference type="EMBL" id="MDR7355830.1"/>
    </source>
</evidence>
<keyword evidence="5 8" id="KW-1133">Transmembrane helix</keyword>
<protein>
    <submittedName>
        <fullName evidence="9">Arabinofuranan 3-O-arabinosyltransferase</fullName>
        <ecNumber evidence="9">2.4.2.47</ecNumber>
    </submittedName>
</protein>
<feature type="transmembrane region" description="Helical" evidence="8">
    <location>
        <begin position="220"/>
        <end position="239"/>
    </location>
</feature>
<reference evidence="9 10" key="1">
    <citation type="submission" date="2023-07" db="EMBL/GenBank/DDBJ databases">
        <title>Sequencing the genomes of 1000 actinobacteria strains.</title>
        <authorList>
            <person name="Klenk H.-P."/>
        </authorList>
    </citation>
    <scope>NUCLEOTIDE SEQUENCE [LARGE SCALE GENOMIC DNA]</scope>
    <source>
        <strain evidence="9 10">DSM 44508</strain>
    </source>
</reference>
<dbReference type="EC" id="2.4.2.47" evidence="9"/>
<keyword evidence="3 9" id="KW-0808">Transferase</keyword>
<evidence type="ECO:0000256" key="7">
    <source>
        <dbReference type="ARBA" id="ARBA00024033"/>
    </source>
</evidence>
<feature type="transmembrane region" description="Helical" evidence="8">
    <location>
        <begin position="113"/>
        <end position="132"/>
    </location>
</feature>
<dbReference type="GO" id="GO:0016757">
    <property type="term" value="F:glycosyltransferase activity"/>
    <property type="evidence" value="ECO:0007669"/>
    <property type="project" value="UniProtKB-KW"/>
</dbReference>
<keyword evidence="10" id="KW-1185">Reference proteome</keyword>
<feature type="transmembrane region" description="Helical" evidence="8">
    <location>
        <begin position="346"/>
        <end position="364"/>
    </location>
</feature>